<evidence type="ECO:0000313" key="3">
    <source>
        <dbReference type="Proteomes" id="UP000029391"/>
    </source>
</evidence>
<dbReference type="InterPro" id="IPR016152">
    <property type="entry name" value="PTrfase/Anion_transptr"/>
</dbReference>
<dbReference type="InterPro" id="IPR051541">
    <property type="entry name" value="PTS_SugarTrans_NitroReg"/>
</dbReference>
<dbReference type="SUPFAM" id="SSF55804">
    <property type="entry name" value="Phoshotransferase/anion transport protein"/>
    <property type="match status" value="1"/>
</dbReference>
<reference evidence="2 3" key="1">
    <citation type="submission" date="2013-09" db="EMBL/GenBank/DDBJ databases">
        <title>Genome sequencing of Arenimonas composti.</title>
        <authorList>
            <person name="Chen F."/>
            <person name="Wang G."/>
        </authorList>
    </citation>
    <scope>NUCLEOTIDE SEQUENCE [LARGE SCALE GENOMIC DNA]</scope>
    <source>
        <strain evidence="2 3">TR7-09</strain>
    </source>
</reference>
<dbReference type="InterPro" id="IPR002178">
    <property type="entry name" value="PTS_EIIA_type-2_dom"/>
</dbReference>
<dbReference type="PANTHER" id="PTHR47738:SF1">
    <property type="entry name" value="NITROGEN REGULATORY PROTEIN"/>
    <property type="match status" value="1"/>
</dbReference>
<dbReference type="Gene3D" id="3.40.930.10">
    <property type="entry name" value="Mannitol-specific EII, Chain A"/>
    <property type="match status" value="1"/>
</dbReference>
<dbReference type="PROSITE" id="PS00372">
    <property type="entry name" value="PTS_EIIA_TYPE_2_HIS"/>
    <property type="match status" value="1"/>
</dbReference>
<dbReference type="Pfam" id="PF00359">
    <property type="entry name" value="PTS_EIIA_2"/>
    <property type="match status" value="1"/>
</dbReference>
<accession>A0A091BI93</accession>
<dbReference type="eggNOG" id="COG1762">
    <property type="taxonomic scope" value="Bacteria"/>
</dbReference>
<dbReference type="RefSeq" id="WP_026816585.1">
    <property type="nucleotide sequence ID" value="NZ_AUFF01000002.1"/>
</dbReference>
<dbReference type="STRING" id="1121013.GCA_000426365_01226"/>
<dbReference type="PROSITE" id="PS51094">
    <property type="entry name" value="PTS_EIIA_TYPE_2"/>
    <property type="match status" value="1"/>
</dbReference>
<evidence type="ECO:0000259" key="1">
    <source>
        <dbReference type="PROSITE" id="PS51094"/>
    </source>
</evidence>
<dbReference type="OrthoDB" id="95460at2"/>
<comment type="caution">
    <text evidence="2">The sequence shown here is derived from an EMBL/GenBank/DDBJ whole genome shotgun (WGS) entry which is preliminary data.</text>
</comment>
<dbReference type="GO" id="GO:0030295">
    <property type="term" value="F:protein kinase activator activity"/>
    <property type="evidence" value="ECO:0007669"/>
    <property type="project" value="TreeGrafter"/>
</dbReference>
<proteinExistence type="predicted"/>
<dbReference type="AlphaFoldDB" id="A0A091BI93"/>
<keyword evidence="3" id="KW-1185">Reference proteome</keyword>
<feature type="domain" description="PTS EIIA type-2" evidence="1">
    <location>
        <begin position="5"/>
        <end position="149"/>
    </location>
</feature>
<name>A0A091BI93_9GAMM</name>
<protein>
    <recommendedName>
        <fullName evidence="1">PTS EIIA type-2 domain-containing protein</fullName>
    </recommendedName>
</protein>
<gene>
    <name evidence="2" type="ORF">P873_02730</name>
</gene>
<dbReference type="PANTHER" id="PTHR47738">
    <property type="entry name" value="PTS SYSTEM FRUCTOSE-LIKE EIIA COMPONENT-RELATED"/>
    <property type="match status" value="1"/>
</dbReference>
<organism evidence="2 3">
    <name type="scientific">Arenimonas composti TR7-09 = DSM 18010</name>
    <dbReference type="NCBI Taxonomy" id="1121013"/>
    <lineage>
        <taxon>Bacteria</taxon>
        <taxon>Pseudomonadati</taxon>
        <taxon>Pseudomonadota</taxon>
        <taxon>Gammaproteobacteria</taxon>
        <taxon>Lysobacterales</taxon>
        <taxon>Lysobacteraceae</taxon>
        <taxon>Arenimonas</taxon>
    </lineage>
</organism>
<evidence type="ECO:0000313" key="2">
    <source>
        <dbReference type="EMBL" id="KFN51466.1"/>
    </source>
</evidence>
<dbReference type="EMBL" id="AWXU01000005">
    <property type="protein sequence ID" value="KFN51466.1"/>
    <property type="molecule type" value="Genomic_DNA"/>
</dbReference>
<dbReference type="CDD" id="cd00211">
    <property type="entry name" value="PTS_IIA_fru"/>
    <property type="match status" value="1"/>
</dbReference>
<dbReference type="Proteomes" id="UP000029391">
    <property type="component" value="Unassembled WGS sequence"/>
</dbReference>
<sequence length="157" mass="16560">MHLLDLLSPARVRTEVPVSGKKRLLEVLARVLADGAGGDSEAGIYDTLCSRERLGSTGLGHGVAIPHARSARAKVATGAFVRLAEAVDFGAPDGEPVDLVFALVVPEHFAQQHLLLLAGLAEMFGDAGFRDRLRKAPDPAALLALLADWQATHEPVG</sequence>